<reference evidence="3 4" key="1">
    <citation type="journal article" date="2015" name="Nature">
        <title>rRNA introns, odd ribosomes, and small enigmatic genomes across a large radiation of phyla.</title>
        <authorList>
            <person name="Brown C.T."/>
            <person name="Hug L.A."/>
            <person name="Thomas B.C."/>
            <person name="Sharon I."/>
            <person name="Castelle C.J."/>
            <person name="Singh A."/>
            <person name="Wilkins M.J."/>
            <person name="Williams K.H."/>
            <person name="Banfield J.F."/>
        </authorList>
    </citation>
    <scope>NUCLEOTIDE SEQUENCE [LARGE SCALE GENOMIC DNA]</scope>
</reference>
<feature type="transmembrane region" description="Helical" evidence="2">
    <location>
        <begin position="76"/>
        <end position="96"/>
    </location>
</feature>
<feature type="transmembrane region" description="Helical" evidence="2">
    <location>
        <begin position="135"/>
        <end position="155"/>
    </location>
</feature>
<evidence type="ECO:0000256" key="2">
    <source>
        <dbReference type="SAM" id="Phobius"/>
    </source>
</evidence>
<feature type="transmembrane region" description="Helical" evidence="2">
    <location>
        <begin position="108"/>
        <end position="128"/>
    </location>
</feature>
<feature type="transmembrane region" description="Helical" evidence="2">
    <location>
        <begin position="220"/>
        <end position="236"/>
    </location>
</feature>
<evidence type="ECO:0000313" key="4">
    <source>
        <dbReference type="Proteomes" id="UP000034265"/>
    </source>
</evidence>
<evidence type="ECO:0008006" key="5">
    <source>
        <dbReference type="Google" id="ProtNLM"/>
    </source>
</evidence>
<comment type="caution">
    <text evidence="3">The sequence shown here is derived from an EMBL/GenBank/DDBJ whole genome shotgun (WGS) entry which is preliminary data.</text>
</comment>
<feature type="transmembrane region" description="Helical" evidence="2">
    <location>
        <begin position="463"/>
        <end position="481"/>
    </location>
</feature>
<accession>A0A0G1VYK1</accession>
<sequence length="548" mass="61847">MKKILSWLDRNILTLLTGILIVVIPLYPKLPLSDLIEGYIVRLRLEDILILFTCVIWGVQLLRRKIQLPKTSISKLIYFYLGIGVLSSLSAIFITHTVPLFPEHLFKLALHLFRRFEYFSLFFIAYSAVKNKQDLVRLLTVGFVTLVAVVLYGFGQKYLYWPAFSTMNREFSKGLRLYLSPSSRVMSTFGGHYDYGAYLMMLLSPLIAALWLIKNKLIKILLSLVALGAYWSLILTASRTSFIGFLIGITTIALALIKSQGWKWCWRRWSTTMVVSLLIMTFFGDLSERFYQVINSAEKIHQFMPWIETGKIEEKIFEVKDYGYRLQAWQRNLFNPPKPVPPKNSISTDELAQVAVSSDIPPSPVKPLPPDVTQEEDDNRTRLSTPSAAASTPEPNGYSPNALRYGLSVAIRLDALWPRAIAGFKKNPLLGSGYSTLTKSFNDEFTQAESTDNDYLRMLGETGLLGTISFLAILLTLISLINKKLRSSASSPLNQIIYLGVIGAIVGLLVNATYIDVFESSKVAYTLWLLAALVSRAIEIEDHHVEKT</sequence>
<feature type="transmembrane region" description="Helical" evidence="2">
    <location>
        <begin position="493"/>
        <end position="515"/>
    </location>
</feature>
<dbReference type="AlphaFoldDB" id="A0A0G1VYK1"/>
<dbReference type="InterPro" id="IPR051533">
    <property type="entry name" value="WaaL-like"/>
</dbReference>
<feature type="transmembrane region" description="Helical" evidence="2">
    <location>
        <begin position="242"/>
        <end position="257"/>
    </location>
</feature>
<evidence type="ECO:0000313" key="3">
    <source>
        <dbReference type="EMBL" id="KKU83188.1"/>
    </source>
</evidence>
<feature type="transmembrane region" description="Helical" evidence="2">
    <location>
        <begin position="48"/>
        <end position="64"/>
    </location>
</feature>
<feature type="transmembrane region" description="Helical" evidence="2">
    <location>
        <begin position="12"/>
        <end position="28"/>
    </location>
</feature>
<gene>
    <name evidence="3" type="ORF">UY11_C0026G0010</name>
</gene>
<feature type="region of interest" description="Disordered" evidence="1">
    <location>
        <begin position="357"/>
        <end position="397"/>
    </location>
</feature>
<dbReference type="Proteomes" id="UP000034265">
    <property type="component" value="Unassembled WGS sequence"/>
</dbReference>
<keyword evidence="2" id="KW-1133">Transmembrane helix</keyword>
<keyword evidence="2" id="KW-0812">Transmembrane</keyword>
<protein>
    <recommendedName>
        <fullName evidence="5">O-antigen polymerase</fullName>
    </recommendedName>
</protein>
<feature type="compositionally biased region" description="Pro residues" evidence="1">
    <location>
        <begin position="361"/>
        <end position="370"/>
    </location>
</feature>
<evidence type="ECO:0000256" key="1">
    <source>
        <dbReference type="SAM" id="MobiDB-lite"/>
    </source>
</evidence>
<dbReference type="PANTHER" id="PTHR37422:SF21">
    <property type="entry name" value="EXOQ-LIKE PROTEIN"/>
    <property type="match status" value="1"/>
</dbReference>
<organism evidence="3 4">
    <name type="scientific">Candidatus Amesbacteria bacterium GW2011_GWC2_47_8</name>
    <dbReference type="NCBI Taxonomy" id="1618367"/>
    <lineage>
        <taxon>Bacteria</taxon>
        <taxon>Candidatus Amesiibacteriota</taxon>
    </lineage>
</organism>
<feature type="transmembrane region" description="Helical" evidence="2">
    <location>
        <begin position="195"/>
        <end position="213"/>
    </location>
</feature>
<proteinExistence type="predicted"/>
<dbReference type="EMBL" id="LCOT01000026">
    <property type="protein sequence ID" value="KKU83188.1"/>
    <property type="molecule type" value="Genomic_DNA"/>
</dbReference>
<feature type="compositionally biased region" description="Polar residues" evidence="1">
    <location>
        <begin position="382"/>
        <end position="394"/>
    </location>
</feature>
<dbReference type="PANTHER" id="PTHR37422">
    <property type="entry name" value="TEICHURONIC ACID BIOSYNTHESIS PROTEIN TUAE"/>
    <property type="match status" value="1"/>
</dbReference>
<name>A0A0G1VYK1_9BACT</name>
<keyword evidence="2" id="KW-0472">Membrane</keyword>